<keyword evidence="3 6" id="KW-1133">Transmembrane helix</keyword>
<reference evidence="7 8" key="1">
    <citation type="submission" date="2019-02" db="EMBL/GenBank/DDBJ databases">
        <title>Deep-cultivation of Planctomycetes and their phenomic and genomic characterization uncovers novel biology.</title>
        <authorList>
            <person name="Wiegand S."/>
            <person name="Jogler M."/>
            <person name="Boedeker C."/>
            <person name="Pinto D."/>
            <person name="Vollmers J."/>
            <person name="Rivas-Marin E."/>
            <person name="Kohn T."/>
            <person name="Peeters S.H."/>
            <person name="Heuer A."/>
            <person name="Rast P."/>
            <person name="Oberbeckmann S."/>
            <person name="Bunk B."/>
            <person name="Jeske O."/>
            <person name="Meyerdierks A."/>
            <person name="Storesund J.E."/>
            <person name="Kallscheuer N."/>
            <person name="Luecker S."/>
            <person name="Lage O.M."/>
            <person name="Pohl T."/>
            <person name="Merkel B.J."/>
            <person name="Hornburger P."/>
            <person name="Mueller R.-W."/>
            <person name="Bruemmer F."/>
            <person name="Labrenz M."/>
            <person name="Spormann A.M."/>
            <person name="Op den Camp H."/>
            <person name="Overmann J."/>
            <person name="Amann R."/>
            <person name="Jetten M.S.M."/>
            <person name="Mascher T."/>
            <person name="Medema M.H."/>
            <person name="Devos D.P."/>
            <person name="Kaster A.-K."/>
            <person name="Ovreas L."/>
            <person name="Rohde M."/>
            <person name="Galperin M.Y."/>
            <person name="Jogler C."/>
        </authorList>
    </citation>
    <scope>NUCLEOTIDE SEQUENCE [LARGE SCALE GENOMIC DNA]</scope>
    <source>
        <strain evidence="7 8">Mal48</strain>
    </source>
</reference>
<dbReference type="InterPro" id="IPR007343">
    <property type="entry name" value="Uncharacterised_pept_Zn_put"/>
</dbReference>
<keyword evidence="8" id="KW-1185">Reference proteome</keyword>
<proteinExistence type="predicted"/>
<gene>
    <name evidence="7" type="ORF">Mal48_10520</name>
</gene>
<accession>A0A517QJJ9</accession>
<feature type="transmembrane region" description="Helical" evidence="6">
    <location>
        <begin position="21"/>
        <end position="41"/>
    </location>
</feature>
<comment type="subcellular location">
    <subcellularLocation>
        <location evidence="1">Membrane</location>
        <topology evidence="1">Single-pass membrane protein</topology>
    </subcellularLocation>
</comment>
<evidence type="ECO:0000256" key="5">
    <source>
        <dbReference type="SAM" id="MobiDB-lite"/>
    </source>
</evidence>
<evidence type="ECO:0000313" key="8">
    <source>
        <dbReference type="Proteomes" id="UP000315724"/>
    </source>
</evidence>
<organism evidence="7 8">
    <name type="scientific">Thalassoglobus polymorphus</name>
    <dbReference type="NCBI Taxonomy" id="2527994"/>
    <lineage>
        <taxon>Bacteria</taxon>
        <taxon>Pseudomonadati</taxon>
        <taxon>Planctomycetota</taxon>
        <taxon>Planctomycetia</taxon>
        <taxon>Planctomycetales</taxon>
        <taxon>Planctomycetaceae</taxon>
        <taxon>Thalassoglobus</taxon>
    </lineage>
</organism>
<dbReference type="Pfam" id="PF04228">
    <property type="entry name" value="Zn_peptidase"/>
    <property type="match status" value="1"/>
</dbReference>
<evidence type="ECO:0000256" key="2">
    <source>
        <dbReference type="ARBA" id="ARBA00022692"/>
    </source>
</evidence>
<dbReference type="Proteomes" id="UP000315724">
    <property type="component" value="Chromosome"/>
</dbReference>
<evidence type="ECO:0000256" key="6">
    <source>
        <dbReference type="SAM" id="Phobius"/>
    </source>
</evidence>
<evidence type="ECO:0000256" key="1">
    <source>
        <dbReference type="ARBA" id="ARBA00004167"/>
    </source>
</evidence>
<protein>
    <submittedName>
        <fullName evidence="7">Neutral zinc metallopeptidase</fullName>
    </submittedName>
</protein>
<evidence type="ECO:0000256" key="4">
    <source>
        <dbReference type="ARBA" id="ARBA00023136"/>
    </source>
</evidence>
<dbReference type="PANTHER" id="PTHR30168:SF0">
    <property type="entry name" value="INNER MEMBRANE PROTEIN"/>
    <property type="match status" value="1"/>
</dbReference>
<dbReference type="AlphaFoldDB" id="A0A517QJJ9"/>
<feature type="region of interest" description="Disordered" evidence="5">
    <location>
        <begin position="1"/>
        <end position="21"/>
    </location>
</feature>
<dbReference type="EMBL" id="CP036267">
    <property type="protein sequence ID" value="QDT31816.1"/>
    <property type="molecule type" value="Genomic_DNA"/>
</dbReference>
<dbReference type="GO" id="GO:0016020">
    <property type="term" value="C:membrane"/>
    <property type="evidence" value="ECO:0007669"/>
    <property type="project" value="UniProtKB-SubCell"/>
</dbReference>
<keyword evidence="2 6" id="KW-0812">Transmembrane</keyword>
<sequence>MVSWKGRRQSSNVEDRRGMKSGGKALGGGMTIILLIAVFIFSGGDLGQVFRVAQQLPQQGGQQNAAPAENPSPAEEEMRDFVATILADTEDVWNEIFRGTDVSYREPTLVIFRDGVSSACGFNSSAVGPFYCPGDEKVYIDLGFFDQLERQLNAPGDFAQAYVIAHEVGHHVQNLLGITEMVQRERGRLSEAEYNLLQVRLELQADFFAGVWAHHAERMKNLLEPGDIEEGLNAAAMIGDDTLQKRARGYVVEESFTHGSAEQRARWFRKGLETGDINQGDTFKAKKL</sequence>
<dbReference type="OrthoDB" id="9774900at2"/>
<evidence type="ECO:0000256" key="3">
    <source>
        <dbReference type="ARBA" id="ARBA00022989"/>
    </source>
</evidence>
<dbReference type="PANTHER" id="PTHR30168">
    <property type="entry name" value="PUTATIVE MEMBRANE PROTEIN YPFJ"/>
    <property type="match status" value="1"/>
</dbReference>
<keyword evidence="4 6" id="KW-0472">Membrane</keyword>
<dbReference type="RefSeq" id="WP_145196678.1">
    <property type="nucleotide sequence ID" value="NZ_CP036267.1"/>
</dbReference>
<evidence type="ECO:0000313" key="7">
    <source>
        <dbReference type="EMBL" id="QDT31816.1"/>
    </source>
</evidence>
<dbReference type="KEGG" id="tpol:Mal48_10520"/>
<name>A0A517QJJ9_9PLAN</name>